<accession>A0A2V2VIR9</accession>
<evidence type="ECO:0000313" key="2">
    <source>
        <dbReference type="EMBL" id="PWU95536.1"/>
    </source>
</evidence>
<evidence type="ECO:0000313" key="3">
    <source>
        <dbReference type="Proteomes" id="UP000246078"/>
    </source>
</evidence>
<feature type="region of interest" description="Disordered" evidence="1">
    <location>
        <begin position="1"/>
        <end position="39"/>
    </location>
</feature>
<evidence type="ECO:0000256" key="1">
    <source>
        <dbReference type="SAM" id="MobiDB-lite"/>
    </source>
</evidence>
<dbReference type="Proteomes" id="UP000246078">
    <property type="component" value="Unassembled WGS sequence"/>
</dbReference>
<comment type="caution">
    <text evidence="2">The sequence shown here is derived from an EMBL/GenBank/DDBJ whole genome shotgun (WGS) entry which is preliminary data.</text>
</comment>
<name>A0A2V2VIR9_TRYCR</name>
<sequence length="180" mass="20089">MGTPCSPVWTSFRSPQRGVPAAAHQGQSPCHRPRRDTQESLQTRAVVRKLADAVKAQVHDLLADRVVAASVVVRRILLAGDQLLGVEKLAVRPRADLVHHRRLQVEEHRARHVLASAGLREERVERVVLHTNRLVGRHRTVGLDTVLQTEQLPARIANLATGLTDVNANRLTHLEKKEFI</sequence>
<organism evidence="2 3">
    <name type="scientific">Trypanosoma cruzi</name>
    <dbReference type="NCBI Taxonomy" id="5693"/>
    <lineage>
        <taxon>Eukaryota</taxon>
        <taxon>Discoba</taxon>
        <taxon>Euglenozoa</taxon>
        <taxon>Kinetoplastea</taxon>
        <taxon>Metakinetoplastina</taxon>
        <taxon>Trypanosomatida</taxon>
        <taxon>Trypanosomatidae</taxon>
        <taxon>Trypanosoma</taxon>
        <taxon>Schizotrypanum</taxon>
    </lineage>
</organism>
<dbReference type="AlphaFoldDB" id="A0A2V2VIR9"/>
<proteinExistence type="predicted"/>
<reference evidence="2 3" key="1">
    <citation type="journal article" date="2018" name="Microb. Genom.">
        <title>Expanding an expanded genome: long-read sequencing of Trypanosoma cruzi.</title>
        <authorList>
            <person name="Berna L."/>
            <person name="Rodriguez M."/>
            <person name="Chiribao M.L."/>
            <person name="Parodi-Talice A."/>
            <person name="Pita S."/>
            <person name="Rijo G."/>
            <person name="Alvarez-Valin F."/>
            <person name="Robello C."/>
        </authorList>
    </citation>
    <scope>NUCLEOTIDE SEQUENCE [LARGE SCALE GENOMIC DNA]</scope>
    <source>
        <strain evidence="2 3">TCC</strain>
    </source>
</reference>
<dbReference type="EMBL" id="PRFC01000266">
    <property type="protein sequence ID" value="PWU95536.1"/>
    <property type="molecule type" value="Genomic_DNA"/>
</dbReference>
<dbReference type="VEuPathDB" id="TriTrypDB:C3747_266g55"/>
<protein>
    <submittedName>
        <fullName evidence="2">Uncharacterized protein</fullName>
    </submittedName>
</protein>
<gene>
    <name evidence="2" type="ORF">C3747_266g55</name>
</gene>